<gene>
    <name evidence="1" type="ORF">BTN50_1971</name>
</gene>
<name>A0A291BBL1_9GAMM</name>
<dbReference type="Proteomes" id="UP000218160">
    <property type="component" value="Chromosome 2"/>
</dbReference>
<reference evidence="2" key="1">
    <citation type="submission" date="2017-04" db="EMBL/GenBank/DDBJ databases">
        <title>Genome evolution of the luminous symbionts of deep sea anglerfish.</title>
        <authorList>
            <person name="Hendry T.A."/>
        </authorList>
    </citation>
    <scope>NUCLEOTIDE SEQUENCE [LARGE SCALE GENOMIC DNA]</scope>
</reference>
<organism evidence="1 2">
    <name type="scientific">Candidatus Enterovibrio altilux</name>
    <dbReference type="NCBI Taxonomy" id="1927128"/>
    <lineage>
        <taxon>Bacteria</taxon>
        <taxon>Pseudomonadati</taxon>
        <taxon>Pseudomonadota</taxon>
        <taxon>Gammaproteobacteria</taxon>
        <taxon>Vibrionales</taxon>
        <taxon>Vibrionaceae</taxon>
        <taxon>Enterovibrio</taxon>
    </lineage>
</organism>
<proteinExistence type="predicted"/>
<evidence type="ECO:0008006" key="3">
    <source>
        <dbReference type="Google" id="ProtNLM"/>
    </source>
</evidence>
<evidence type="ECO:0000313" key="2">
    <source>
        <dbReference type="Proteomes" id="UP000218160"/>
    </source>
</evidence>
<dbReference type="EMBL" id="CP020663">
    <property type="protein sequence ID" value="ATF10386.1"/>
    <property type="molecule type" value="Genomic_DNA"/>
</dbReference>
<accession>A0A291BBL1</accession>
<dbReference type="KEGG" id="elux:BTN50_1971"/>
<keyword evidence="2" id="KW-1185">Reference proteome</keyword>
<dbReference type="AlphaFoldDB" id="A0A291BBL1"/>
<evidence type="ECO:0000313" key="1">
    <source>
        <dbReference type="EMBL" id="ATF10386.1"/>
    </source>
</evidence>
<protein>
    <recommendedName>
        <fullName evidence="3">Mobile element protein</fullName>
    </recommendedName>
</protein>
<dbReference type="RefSeq" id="WP_161493006.1">
    <property type="nucleotide sequence ID" value="NZ_CP020663.1"/>
</dbReference>
<sequence length="55" mass="6233">MLFLNLFNYLYYAPIINALASTPKWFTSVPEAKLKGIIQHLAIDCMGLRVYGKGK</sequence>